<name>A0A1G7RBH1_9RHOB</name>
<feature type="transmembrane region" description="Helical" evidence="1">
    <location>
        <begin position="589"/>
        <end position="616"/>
    </location>
</feature>
<dbReference type="PANTHER" id="PTHR35342">
    <property type="entry name" value="TRICARBOXYLIC TRANSPORT PROTEIN"/>
    <property type="match status" value="1"/>
</dbReference>
<feature type="transmembrane region" description="Helical" evidence="1">
    <location>
        <begin position="388"/>
        <end position="405"/>
    </location>
</feature>
<feature type="domain" description="DUF112" evidence="2">
    <location>
        <begin position="18"/>
        <end position="435"/>
    </location>
</feature>
<keyword evidence="1" id="KW-0812">Transmembrane</keyword>
<dbReference type="OrthoDB" id="9791872at2"/>
<feature type="transmembrane region" description="Helical" evidence="1">
    <location>
        <begin position="312"/>
        <end position="336"/>
    </location>
</feature>
<dbReference type="InterPro" id="IPR002823">
    <property type="entry name" value="DUF112_TM"/>
</dbReference>
<feature type="transmembrane region" description="Helical" evidence="1">
    <location>
        <begin position="459"/>
        <end position="480"/>
    </location>
</feature>
<keyword evidence="1" id="KW-0472">Membrane</keyword>
<feature type="transmembrane region" description="Helical" evidence="1">
    <location>
        <begin position="508"/>
        <end position="525"/>
    </location>
</feature>
<evidence type="ECO:0000259" key="2">
    <source>
        <dbReference type="Pfam" id="PF01970"/>
    </source>
</evidence>
<evidence type="ECO:0000313" key="3">
    <source>
        <dbReference type="EMBL" id="SDG07509.1"/>
    </source>
</evidence>
<dbReference type="AlphaFoldDB" id="A0A1G7RBH1"/>
<gene>
    <name evidence="3" type="ORF">SAMN04488117_11190</name>
</gene>
<feature type="transmembrane region" description="Helical" evidence="1">
    <location>
        <begin position="167"/>
        <end position="185"/>
    </location>
</feature>
<accession>A0A1G7RBH1</accession>
<feature type="transmembrane region" description="Helical" evidence="1">
    <location>
        <begin position="108"/>
        <end position="131"/>
    </location>
</feature>
<feature type="transmembrane region" description="Helical" evidence="1">
    <location>
        <begin position="628"/>
        <end position="649"/>
    </location>
</feature>
<keyword evidence="1" id="KW-1133">Transmembrane helix</keyword>
<evidence type="ECO:0000256" key="1">
    <source>
        <dbReference type="SAM" id="Phobius"/>
    </source>
</evidence>
<feature type="transmembrane region" description="Helical" evidence="1">
    <location>
        <begin position="411"/>
        <end position="428"/>
    </location>
</feature>
<feature type="transmembrane region" description="Helical" evidence="1">
    <location>
        <begin position="137"/>
        <end position="160"/>
    </location>
</feature>
<reference evidence="3 4" key="1">
    <citation type="submission" date="2016-10" db="EMBL/GenBank/DDBJ databases">
        <authorList>
            <person name="de Groot N.N."/>
        </authorList>
    </citation>
    <scope>NUCLEOTIDE SEQUENCE [LARGE SCALE GENOMIC DNA]</scope>
    <source>
        <strain evidence="3 4">DSM 27375</strain>
    </source>
</reference>
<dbReference type="PANTHER" id="PTHR35342:SF5">
    <property type="entry name" value="TRICARBOXYLIC TRANSPORT PROTEIN"/>
    <property type="match status" value="1"/>
</dbReference>
<evidence type="ECO:0000313" key="4">
    <source>
        <dbReference type="Proteomes" id="UP000182284"/>
    </source>
</evidence>
<feature type="transmembrane region" description="Helical" evidence="1">
    <location>
        <begin position="49"/>
        <end position="69"/>
    </location>
</feature>
<feature type="transmembrane region" description="Helical" evidence="1">
    <location>
        <begin position="532"/>
        <end position="554"/>
    </location>
</feature>
<feature type="transmembrane region" description="Helical" evidence="1">
    <location>
        <begin position="197"/>
        <end position="214"/>
    </location>
</feature>
<dbReference type="EMBL" id="FNBL01000011">
    <property type="protein sequence ID" value="SDG07509.1"/>
    <property type="molecule type" value="Genomic_DNA"/>
</dbReference>
<dbReference type="Proteomes" id="UP000182284">
    <property type="component" value="Unassembled WGS sequence"/>
</dbReference>
<dbReference type="Pfam" id="PF01970">
    <property type="entry name" value="TctA"/>
    <property type="match status" value="1"/>
</dbReference>
<proteinExistence type="predicted"/>
<feature type="transmembrane region" description="Helical" evidence="1">
    <location>
        <begin position="18"/>
        <end position="37"/>
    </location>
</feature>
<sequence>MADTLLAALSALMTFDHLLYMLIGVTVGLVIGVIPGLGGIAGLSLLMPFLYGMDDISALAMLIGLVAVIPTSDTFSSVLMGIPGSSASQATVLDGFPLARQGQAARALSAAFISSMFGGIFGAVVLTGFVVVARPLILMFGSAELFMLALFGLSMVAVLAGRSLAKGLAACAVGLLIGSMGGAPATGEFRMTFGLGYLYDGIPLVVIGLGLFAVPEISDLLRRNASISDRPPLGSGWAKGFRDWYSNIWLSIRCSGMGCMIGAIPGLGGSVVDWIAYGHAVQTCKNPENFGKGDPRGVVAPESANNAMQGGALLPTMLFGIPGSGSMAVFLGGMVLLGMEPGPAMVTTNLDITYSVIWSLALANVMGAGICLLLAIPISRLTQIRFPLLAPFMITLICFAAFQATRDIGDLLALLSLGLLGILMKRFAWPRPAMLIGFVLAPQSETYLYQAVQFYDWSFVTRPGVIIIGLLTLASVIFGIRKRVDDTGHVVSAAKDTDEHEGRWTSRAPQIVFALMIVGLLIVGLKDALDQSFLAAVFPASVAVVGLAMALWLLPELIGGHRGHVSHYDSELDGETVGKAGIGGLWGGALWIGGLVLASALIGFYLAMILFFVAFLHVRARAKPLQTLIMTAAAAGFILLIAKMLSLNFPSGLAQSYLDLPWPFR</sequence>
<protein>
    <submittedName>
        <fullName evidence="3">TctA family transporter</fullName>
    </submittedName>
</protein>
<feature type="transmembrane region" description="Helical" evidence="1">
    <location>
        <begin position="356"/>
        <end position="376"/>
    </location>
</feature>
<organism evidence="3 4">
    <name type="scientific">Celeribacter baekdonensis</name>
    <dbReference type="NCBI Taxonomy" id="875171"/>
    <lineage>
        <taxon>Bacteria</taxon>
        <taxon>Pseudomonadati</taxon>
        <taxon>Pseudomonadota</taxon>
        <taxon>Alphaproteobacteria</taxon>
        <taxon>Rhodobacterales</taxon>
        <taxon>Roseobacteraceae</taxon>
        <taxon>Celeribacter</taxon>
    </lineage>
</organism>